<evidence type="ECO:0000259" key="6">
    <source>
        <dbReference type="PROSITE" id="PS50171"/>
    </source>
</evidence>
<organism evidence="7 8">
    <name type="scientific">Drosophila virilis</name>
    <name type="common">Fruit fly</name>
    <dbReference type="NCBI Taxonomy" id="7244"/>
    <lineage>
        <taxon>Eukaryota</taxon>
        <taxon>Metazoa</taxon>
        <taxon>Ecdysozoa</taxon>
        <taxon>Arthropoda</taxon>
        <taxon>Hexapoda</taxon>
        <taxon>Insecta</taxon>
        <taxon>Pterygota</taxon>
        <taxon>Neoptera</taxon>
        <taxon>Endopterygota</taxon>
        <taxon>Diptera</taxon>
        <taxon>Brachycera</taxon>
        <taxon>Muscomorpha</taxon>
        <taxon>Ephydroidea</taxon>
        <taxon>Drosophilidae</taxon>
        <taxon>Drosophila</taxon>
    </lineage>
</organism>
<dbReference type="HOGENOM" id="CLU_413494_0_0_1"/>
<dbReference type="InterPro" id="IPR036236">
    <property type="entry name" value="Znf_C2H2_sf"/>
</dbReference>
<keyword evidence="4" id="KW-0862">Zinc</keyword>
<dbReference type="SUPFAM" id="SSF57667">
    <property type="entry name" value="beta-beta-alpha zinc fingers"/>
    <property type="match status" value="4"/>
</dbReference>
<accession>B4LUJ9</accession>
<dbReference type="OMA" id="PPCPMHG"/>
<dbReference type="SMART" id="SM00355">
    <property type="entry name" value="ZnF_C2H2"/>
    <property type="match status" value="3"/>
</dbReference>
<keyword evidence="3" id="KW-0863">Zinc-finger</keyword>
<dbReference type="EMBL" id="CH940649">
    <property type="protein sequence ID" value="EDW64185.1"/>
    <property type="molecule type" value="Genomic_DNA"/>
</dbReference>
<dbReference type="OrthoDB" id="434647at2759"/>
<dbReference type="STRING" id="7244.B4LUJ9"/>
<evidence type="ECO:0000256" key="3">
    <source>
        <dbReference type="ARBA" id="ARBA00022771"/>
    </source>
</evidence>
<dbReference type="PROSITE" id="PS00028">
    <property type="entry name" value="ZINC_FINGER_C2H2_1"/>
    <property type="match status" value="2"/>
</dbReference>
<feature type="domain" description="Matrin-type" evidence="6">
    <location>
        <begin position="644"/>
        <end position="674"/>
    </location>
</feature>
<dbReference type="KEGG" id="dvi:6628483"/>
<dbReference type="InterPro" id="IPR052644">
    <property type="entry name" value="ZMAT3"/>
</dbReference>
<protein>
    <submittedName>
        <fullName evidence="7">Uncharacterized protein, isoform A</fullName>
    </submittedName>
</protein>
<dbReference type="PANTHER" id="PTHR46786:SF1">
    <property type="entry name" value="ZINC FINGER MATRIN-TYPE PROTEIN 3"/>
    <property type="match status" value="1"/>
</dbReference>
<dbReference type="PhylomeDB" id="B4LUJ9"/>
<evidence type="ECO:0000313" key="8">
    <source>
        <dbReference type="Proteomes" id="UP000008792"/>
    </source>
</evidence>
<dbReference type="eggNOG" id="ENOG502S3W6">
    <property type="taxonomic scope" value="Eukaryota"/>
</dbReference>
<name>B4LUJ9_DROVI</name>
<dbReference type="InParanoid" id="B4LUJ9"/>
<dbReference type="Proteomes" id="UP000008792">
    <property type="component" value="Unassembled WGS sequence"/>
</dbReference>
<dbReference type="Pfam" id="PF12874">
    <property type="entry name" value="zf-met"/>
    <property type="match status" value="3"/>
</dbReference>
<dbReference type="GO" id="GO:0005634">
    <property type="term" value="C:nucleus"/>
    <property type="evidence" value="ECO:0007669"/>
    <property type="project" value="UniProtKB-SubCell"/>
</dbReference>
<keyword evidence="5" id="KW-0539">Nucleus</keyword>
<keyword evidence="8" id="KW-1185">Reference proteome</keyword>
<dbReference type="GO" id="GO:0003676">
    <property type="term" value="F:nucleic acid binding"/>
    <property type="evidence" value="ECO:0007669"/>
    <property type="project" value="InterPro"/>
</dbReference>
<evidence type="ECO:0000256" key="5">
    <source>
        <dbReference type="ARBA" id="ARBA00023242"/>
    </source>
</evidence>
<keyword evidence="2" id="KW-0479">Metal-binding</keyword>
<dbReference type="Gene3D" id="3.30.160.60">
    <property type="entry name" value="Classic Zinc Finger"/>
    <property type="match status" value="4"/>
</dbReference>
<gene>
    <name evidence="7" type="primary">Dvir\GJ23886</name>
    <name evidence="7" type="ORF">Dvir_GJ23886</name>
</gene>
<evidence type="ECO:0000256" key="1">
    <source>
        <dbReference type="ARBA" id="ARBA00004123"/>
    </source>
</evidence>
<reference evidence="7 8" key="1">
    <citation type="journal article" date="2007" name="Nature">
        <title>Evolution of genes and genomes on the Drosophila phylogeny.</title>
        <authorList>
            <consortium name="Drosophila 12 Genomes Consortium"/>
            <person name="Clark A.G."/>
            <person name="Eisen M.B."/>
            <person name="Smith D.R."/>
            <person name="Bergman C.M."/>
            <person name="Oliver B."/>
            <person name="Markow T.A."/>
            <person name="Kaufman T.C."/>
            <person name="Kellis M."/>
            <person name="Gelbart W."/>
            <person name="Iyer V.N."/>
            <person name="Pollard D.A."/>
            <person name="Sackton T.B."/>
            <person name="Larracuente A.M."/>
            <person name="Singh N.D."/>
            <person name="Abad J.P."/>
            <person name="Abt D.N."/>
            <person name="Adryan B."/>
            <person name="Aguade M."/>
            <person name="Akashi H."/>
            <person name="Anderson W.W."/>
            <person name="Aquadro C.F."/>
            <person name="Ardell D.H."/>
            <person name="Arguello R."/>
            <person name="Artieri C.G."/>
            <person name="Barbash D.A."/>
            <person name="Barker D."/>
            <person name="Barsanti P."/>
            <person name="Batterham P."/>
            <person name="Batzoglou S."/>
            <person name="Begun D."/>
            <person name="Bhutkar A."/>
            <person name="Blanco E."/>
            <person name="Bosak S.A."/>
            <person name="Bradley R.K."/>
            <person name="Brand A.D."/>
            <person name="Brent M.R."/>
            <person name="Brooks A.N."/>
            <person name="Brown R.H."/>
            <person name="Butlin R.K."/>
            <person name="Caggese C."/>
            <person name="Calvi B.R."/>
            <person name="Bernardo de Carvalho A."/>
            <person name="Caspi A."/>
            <person name="Castrezana S."/>
            <person name="Celniker S.E."/>
            <person name="Chang J.L."/>
            <person name="Chapple C."/>
            <person name="Chatterji S."/>
            <person name="Chinwalla A."/>
            <person name="Civetta A."/>
            <person name="Clifton S.W."/>
            <person name="Comeron J.M."/>
            <person name="Costello J.C."/>
            <person name="Coyne J.A."/>
            <person name="Daub J."/>
            <person name="David R.G."/>
            <person name="Delcher A.L."/>
            <person name="Delehaunty K."/>
            <person name="Do C.B."/>
            <person name="Ebling H."/>
            <person name="Edwards K."/>
            <person name="Eickbush T."/>
            <person name="Evans J.D."/>
            <person name="Filipski A."/>
            <person name="Findeiss S."/>
            <person name="Freyhult E."/>
            <person name="Fulton L."/>
            <person name="Fulton R."/>
            <person name="Garcia A.C."/>
            <person name="Gardiner A."/>
            <person name="Garfield D.A."/>
            <person name="Garvin B.E."/>
            <person name="Gibson G."/>
            <person name="Gilbert D."/>
            <person name="Gnerre S."/>
            <person name="Godfrey J."/>
            <person name="Good R."/>
            <person name="Gotea V."/>
            <person name="Gravely B."/>
            <person name="Greenberg A.J."/>
            <person name="Griffiths-Jones S."/>
            <person name="Gross S."/>
            <person name="Guigo R."/>
            <person name="Gustafson E.A."/>
            <person name="Haerty W."/>
            <person name="Hahn M.W."/>
            <person name="Halligan D.L."/>
            <person name="Halpern A.L."/>
            <person name="Halter G.M."/>
            <person name="Han M.V."/>
            <person name="Heger A."/>
            <person name="Hillier L."/>
            <person name="Hinrichs A.S."/>
            <person name="Holmes I."/>
            <person name="Hoskins R.A."/>
            <person name="Hubisz M.J."/>
            <person name="Hultmark D."/>
            <person name="Huntley M.A."/>
            <person name="Jaffe D.B."/>
            <person name="Jagadeeshan S."/>
            <person name="Jeck W.R."/>
            <person name="Johnson J."/>
            <person name="Jones C.D."/>
            <person name="Jordan W.C."/>
            <person name="Karpen G.H."/>
            <person name="Kataoka E."/>
            <person name="Keightley P.D."/>
            <person name="Kheradpour P."/>
            <person name="Kirkness E.F."/>
            <person name="Koerich L.B."/>
            <person name="Kristiansen K."/>
            <person name="Kudrna D."/>
            <person name="Kulathinal R.J."/>
            <person name="Kumar S."/>
            <person name="Kwok R."/>
            <person name="Lander E."/>
            <person name="Langley C.H."/>
            <person name="Lapoint R."/>
            <person name="Lazzaro B.P."/>
            <person name="Lee S.J."/>
            <person name="Levesque L."/>
            <person name="Li R."/>
            <person name="Lin C.F."/>
            <person name="Lin M.F."/>
            <person name="Lindblad-Toh K."/>
            <person name="Llopart A."/>
            <person name="Long M."/>
            <person name="Low L."/>
            <person name="Lozovsky E."/>
            <person name="Lu J."/>
            <person name="Luo M."/>
            <person name="Machado C.A."/>
            <person name="Makalowski W."/>
            <person name="Marzo M."/>
            <person name="Matsuda M."/>
            <person name="Matzkin L."/>
            <person name="McAllister B."/>
            <person name="McBride C.S."/>
            <person name="McKernan B."/>
            <person name="McKernan K."/>
            <person name="Mendez-Lago M."/>
            <person name="Minx P."/>
            <person name="Mollenhauer M.U."/>
            <person name="Montooth K."/>
            <person name="Mount S.M."/>
            <person name="Mu X."/>
            <person name="Myers E."/>
            <person name="Negre B."/>
            <person name="Newfeld S."/>
            <person name="Nielsen R."/>
            <person name="Noor M.A."/>
            <person name="O'Grady P."/>
            <person name="Pachter L."/>
            <person name="Papaceit M."/>
            <person name="Parisi M.J."/>
            <person name="Parisi M."/>
            <person name="Parts L."/>
            <person name="Pedersen J.S."/>
            <person name="Pesole G."/>
            <person name="Phillippy A.M."/>
            <person name="Ponting C.P."/>
            <person name="Pop M."/>
            <person name="Porcelli D."/>
            <person name="Powell J.R."/>
            <person name="Prohaska S."/>
            <person name="Pruitt K."/>
            <person name="Puig M."/>
            <person name="Quesneville H."/>
            <person name="Ram K.R."/>
            <person name="Rand D."/>
            <person name="Rasmussen M.D."/>
            <person name="Reed L.K."/>
            <person name="Reenan R."/>
            <person name="Reily A."/>
            <person name="Remington K.A."/>
            <person name="Rieger T.T."/>
            <person name="Ritchie M.G."/>
            <person name="Robin C."/>
            <person name="Rogers Y.H."/>
            <person name="Rohde C."/>
            <person name="Rozas J."/>
            <person name="Rubenfield M.J."/>
            <person name="Ruiz A."/>
            <person name="Russo S."/>
            <person name="Salzberg S.L."/>
            <person name="Sanchez-Gracia A."/>
            <person name="Saranga D.J."/>
            <person name="Sato H."/>
            <person name="Schaeffer S.W."/>
            <person name="Schatz M.C."/>
            <person name="Schlenke T."/>
            <person name="Schwartz R."/>
            <person name="Segarra C."/>
            <person name="Singh R.S."/>
            <person name="Sirot L."/>
            <person name="Sirota M."/>
            <person name="Sisneros N.B."/>
            <person name="Smith C.D."/>
            <person name="Smith T.F."/>
            <person name="Spieth J."/>
            <person name="Stage D.E."/>
            <person name="Stark A."/>
            <person name="Stephan W."/>
            <person name="Strausberg R.L."/>
            <person name="Strempel S."/>
            <person name="Sturgill D."/>
            <person name="Sutton G."/>
            <person name="Sutton G.G."/>
            <person name="Tao W."/>
            <person name="Teichmann S."/>
            <person name="Tobari Y.N."/>
            <person name="Tomimura Y."/>
            <person name="Tsolas J.M."/>
            <person name="Valente V.L."/>
            <person name="Venter E."/>
            <person name="Venter J.C."/>
            <person name="Vicario S."/>
            <person name="Vieira F.G."/>
            <person name="Vilella A.J."/>
            <person name="Villasante A."/>
            <person name="Walenz B."/>
            <person name="Wang J."/>
            <person name="Wasserman M."/>
            <person name="Watts T."/>
            <person name="Wilson D."/>
            <person name="Wilson R.K."/>
            <person name="Wing R.A."/>
            <person name="Wolfner M.F."/>
            <person name="Wong A."/>
            <person name="Wong G.K."/>
            <person name="Wu C.I."/>
            <person name="Wu G."/>
            <person name="Yamamoto D."/>
            <person name="Yang H.P."/>
            <person name="Yang S.P."/>
            <person name="Yorke J.A."/>
            <person name="Yoshida K."/>
            <person name="Zdobnov E."/>
            <person name="Zhang P."/>
            <person name="Zhang Y."/>
            <person name="Zimin A.V."/>
            <person name="Baldwin J."/>
            <person name="Abdouelleil A."/>
            <person name="Abdulkadir J."/>
            <person name="Abebe A."/>
            <person name="Abera B."/>
            <person name="Abreu J."/>
            <person name="Acer S.C."/>
            <person name="Aftuck L."/>
            <person name="Alexander A."/>
            <person name="An P."/>
            <person name="Anderson E."/>
            <person name="Anderson S."/>
            <person name="Arachi H."/>
            <person name="Azer M."/>
            <person name="Bachantsang P."/>
            <person name="Barry A."/>
            <person name="Bayul T."/>
            <person name="Berlin A."/>
            <person name="Bessette D."/>
            <person name="Bloom T."/>
            <person name="Blye J."/>
            <person name="Boguslavskiy L."/>
            <person name="Bonnet C."/>
            <person name="Boukhgalter B."/>
            <person name="Bourzgui I."/>
            <person name="Brown A."/>
            <person name="Cahill P."/>
            <person name="Channer S."/>
            <person name="Cheshatsang Y."/>
            <person name="Chuda L."/>
            <person name="Citroen M."/>
            <person name="Collymore A."/>
            <person name="Cooke P."/>
            <person name="Costello M."/>
            <person name="D'Aco K."/>
            <person name="Daza R."/>
            <person name="De Haan G."/>
            <person name="DeGray S."/>
            <person name="DeMaso C."/>
            <person name="Dhargay N."/>
            <person name="Dooley K."/>
            <person name="Dooley E."/>
            <person name="Doricent M."/>
            <person name="Dorje P."/>
            <person name="Dorjee K."/>
            <person name="Dupes A."/>
            <person name="Elong R."/>
            <person name="Falk J."/>
            <person name="Farina A."/>
            <person name="Faro S."/>
            <person name="Ferguson D."/>
            <person name="Fisher S."/>
            <person name="Foley C.D."/>
            <person name="Franke A."/>
            <person name="Friedrich D."/>
            <person name="Gadbois L."/>
            <person name="Gearin G."/>
            <person name="Gearin C.R."/>
            <person name="Giannoukos G."/>
            <person name="Goode T."/>
            <person name="Graham J."/>
            <person name="Grandbois E."/>
            <person name="Grewal S."/>
            <person name="Gyaltsen K."/>
            <person name="Hafez N."/>
            <person name="Hagos B."/>
            <person name="Hall J."/>
            <person name="Henson C."/>
            <person name="Hollinger A."/>
            <person name="Honan T."/>
            <person name="Huard M.D."/>
            <person name="Hughes L."/>
            <person name="Hurhula B."/>
            <person name="Husby M.E."/>
            <person name="Kamat A."/>
            <person name="Kanga B."/>
            <person name="Kashin S."/>
            <person name="Khazanovich D."/>
            <person name="Kisner P."/>
            <person name="Lance K."/>
            <person name="Lara M."/>
            <person name="Lee W."/>
            <person name="Lennon N."/>
            <person name="Letendre F."/>
            <person name="LeVine R."/>
            <person name="Lipovsky A."/>
            <person name="Liu X."/>
            <person name="Liu J."/>
            <person name="Liu S."/>
            <person name="Lokyitsang T."/>
            <person name="Lokyitsang Y."/>
            <person name="Lubonja R."/>
            <person name="Lui A."/>
            <person name="MacDonald P."/>
            <person name="Magnisalis V."/>
            <person name="Maru K."/>
            <person name="Matthews C."/>
            <person name="McCusker W."/>
            <person name="McDonough S."/>
            <person name="Mehta T."/>
            <person name="Meldrim J."/>
            <person name="Meneus L."/>
            <person name="Mihai O."/>
            <person name="Mihalev A."/>
            <person name="Mihova T."/>
            <person name="Mittelman R."/>
            <person name="Mlenga V."/>
            <person name="Montmayeur A."/>
            <person name="Mulrain L."/>
            <person name="Navidi A."/>
            <person name="Naylor J."/>
            <person name="Negash T."/>
            <person name="Nguyen T."/>
            <person name="Nguyen N."/>
            <person name="Nicol R."/>
            <person name="Norbu C."/>
            <person name="Norbu N."/>
            <person name="Novod N."/>
            <person name="O'Neill B."/>
            <person name="Osman S."/>
            <person name="Markiewicz E."/>
            <person name="Oyono O.L."/>
            <person name="Patti C."/>
            <person name="Phunkhang P."/>
            <person name="Pierre F."/>
            <person name="Priest M."/>
            <person name="Raghuraman S."/>
            <person name="Rege F."/>
            <person name="Reyes R."/>
            <person name="Rise C."/>
            <person name="Rogov P."/>
            <person name="Ross K."/>
            <person name="Ryan E."/>
            <person name="Settipalli S."/>
            <person name="Shea T."/>
            <person name="Sherpa N."/>
            <person name="Shi L."/>
            <person name="Shih D."/>
            <person name="Sparrow T."/>
            <person name="Spaulding J."/>
            <person name="Stalker J."/>
            <person name="Stange-Thomann N."/>
            <person name="Stavropoulos S."/>
            <person name="Stone C."/>
            <person name="Strader C."/>
            <person name="Tesfaye S."/>
            <person name="Thomson T."/>
            <person name="Thoulutsang Y."/>
            <person name="Thoulutsang D."/>
            <person name="Topham K."/>
            <person name="Topping I."/>
            <person name="Tsamla T."/>
            <person name="Vassiliev H."/>
            <person name="Vo A."/>
            <person name="Wangchuk T."/>
            <person name="Wangdi T."/>
            <person name="Weiand M."/>
            <person name="Wilkinson J."/>
            <person name="Wilson A."/>
            <person name="Yadav S."/>
            <person name="Young G."/>
            <person name="Yu Q."/>
            <person name="Zembek L."/>
            <person name="Zhong D."/>
            <person name="Zimmer A."/>
            <person name="Zwirko Z."/>
            <person name="Jaffe D.B."/>
            <person name="Alvarez P."/>
            <person name="Brockman W."/>
            <person name="Butler J."/>
            <person name="Chin C."/>
            <person name="Gnerre S."/>
            <person name="Grabherr M."/>
            <person name="Kleber M."/>
            <person name="Mauceli E."/>
            <person name="MacCallum I."/>
        </authorList>
    </citation>
    <scope>NUCLEOTIDE SEQUENCE [LARGE SCALE GENOMIC DNA]</scope>
    <source>
        <strain evidence="8">Tucson 15010-1051.87</strain>
    </source>
</reference>
<sequence>MLARKSQLSPRTPPVHERIALQCAKNISKLAASLPKPRTRSGHLPVLVELRRPDEDVVYRYQVNLPPSCLDRDHQQMNAAEAKALSQQLKLPCLVHGRAQDASSVPQALLPLDSLGGEAPQLMMMQDAVHVVHSRHKHEAIGEPATKEAISTFHYPAYASGASKLTRDHFMATLHEEQSSPLQFELLWADQHEDLDEEEHLQPQLINAYEPPSIDLHTIAQHFPGNGEEDGTPSPLEPANSYRFVPPPKALPSRHYINRHHTNRPQQVTHQLPSSLKAEQLPLRVLNGYRQQRRANKFPNYWATNNNDKMIYQQKRFGNSYRVEPPQLTSFPPIGPNGYKPQHHEPPFYCDFKDYNAKQQEPRERECLPNANPQQYRMDGVHPLYAHLPRVDNYGHHFDLQRELLLRQKLEQELDHQRLIEQQKYQRIFTESLMTSQVPQELQSLFHWDCCHLCHTAMRTMRNALDHYLSRTHLRRVDSWLIRYSFVKGNLSEDMLRHLRSSGPAVLHCDLCDLKLTSVIHARQHFYGRRHRLVERHISKPNGEGYYDRTGRWVRTNDKWLMCKLCDVIVTSESQLAIHMAGVRHRKRERSTCPASISEPFDGSHVYRINANGSLVPLNPLGYYMYAGYSKPDFRKLNDLNAAYYCEVCNITLNHLKSVKQHEEGRVHRKRLERVTQ</sequence>
<dbReference type="AlphaFoldDB" id="B4LUJ9"/>
<evidence type="ECO:0000256" key="2">
    <source>
        <dbReference type="ARBA" id="ARBA00022723"/>
    </source>
</evidence>
<evidence type="ECO:0000256" key="4">
    <source>
        <dbReference type="ARBA" id="ARBA00022833"/>
    </source>
</evidence>
<dbReference type="InterPro" id="IPR013087">
    <property type="entry name" value="Znf_C2H2_type"/>
</dbReference>
<dbReference type="InterPro" id="IPR000690">
    <property type="entry name" value="Matrin/U1-C_Znf_C2H2"/>
</dbReference>
<evidence type="ECO:0000313" key="7">
    <source>
        <dbReference type="EMBL" id="EDW64185.1"/>
    </source>
</evidence>
<dbReference type="SMART" id="SM00451">
    <property type="entry name" value="ZnF_U1"/>
    <property type="match status" value="4"/>
</dbReference>
<dbReference type="GO" id="GO:0008270">
    <property type="term" value="F:zinc ion binding"/>
    <property type="evidence" value="ECO:0007669"/>
    <property type="project" value="UniProtKB-KW"/>
</dbReference>
<dbReference type="PANTHER" id="PTHR46786">
    <property type="entry name" value="ZINC FINGER MATRIN-TYPE PROTEIN 3"/>
    <property type="match status" value="1"/>
</dbReference>
<proteinExistence type="predicted"/>
<dbReference type="PROSITE" id="PS50171">
    <property type="entry name" value="ZF_MATRIN"/>
    <property type="match status" value="1"/>
</dbReference>
<dbReference type="InterPro" id="IPR003604">
    <property type="entry name" value="Matrin/U1-like-C_Znf_C2H2"/>
</dbReference>
<comment type="subcellular location">
    <subcellularLocation>
        <location evidence="1">Nucleus</location>
    </subcellularLocation>
</comment>